<evidence type="ECO:0000256" key="2">
    <source>
        <dbReference type="ARBA" id="ARBA00012918"/>
    </source>
</evidence>
<dbReference type="PANTHER" id="PTHR31559:SF0">
    <property type="entry name" value="PYRIDOXAL 5'-PHOSPHATE SYNTHASE SUBUNIT SNO1-RELATED"/>
    <property type="match status" value="1"/>
</dbReference>
<dbReference type="PANTHER" id="PTHR31559">
    <property type="entry name" value="PYRIDOXAL 5'-PHOSPHATE SYNTHASE SUBUNIT SNO"/>
    <property type="match status" value="1"/>
</dbReference>
<feature type="non-terminal residue" evidence="7">
    <location>
        <position position="1"/>
    </location>
</feature>
<evidence type="ECO:0000313" key="7">
    <source>
        <dbReference type="EMBL" id="SVB37970.1"/>
    </source>
</evidence>
<comment type="catalytic activity">
    <reaction evidence="6">
        <text>L-glutamine + H2O = L-glutamate + NH4(+)</text>
        <dbReference type="Rhea" id="RHEA:15889"/>
        <dbReference type="ChEBI" id="CHEBI:15377"/>
        <dbReference type="ChEBI" id="CHEBI:28938"/>
        <dbReference type="ChEBI" id="CHEBI:29985"/>
        <dbReference type="ChEBI" id="CHEBI:58359"/>
        <dbReference type="EC" id="3.5.1.2"/>
    </reaction>
</comment>
<comment type="similarity">
    <text evidence="1">Belongs to the glutaminase PdxT/SNO family.</text>
</comment>
<dbReference type="Gene3D" id="3.40.50.880">
    <property type="match status" value="1"/>
</dbReference>
<dbReference type="PIRSF" id="PIRSF005639">
    <property type="entry name" value="Glut_amidoT_SNO"/>
    <property type="match status" value="1"/>
</dbReference>
<gene>
    <name evidence="7" type="ORF">METZ01_LOCUS190824</name>
</gene>
<dbReference type="GO" id="GO:0004359">
    <property type="term" value="F:glutaminase activity"/>
    <property type="evidence" value="ECO:0007669"/>
    <property type="project" value="UniProtKB-EC"/>
</dbReference>
<keyword evidence="3" id="KW-0378">Hydrolase</keyword>
<dbReference type="EMBL" id="UINC01039457">
    <property type="protein sequence ID" value="SVB37970.1"/>
    <property type="molecule type" value="Genomic_DNA"/>
</dbReference>
<organism evidence="7">
    <name type="scientific">marine metagenome</name>
    <dbReference type="NCBI Taxonomy" id="408172"/>
    <lineage>
        <taxon>unclassified sequences</taxon>
        <taxon>metagenomes</taxon>
        <taxon>ecological metagenomes</taxon>
    </lineage>
</organism>
<dbReference type="GO" id="GO:0016829">
    <property type="term" value="F:lyase activity"/>
    <property type="evidence" value="ECO:0007669"/>
    <property type="project" value="UniProtKB-KW"/>
</dbReference>
<dbReference type="InterPro" id="IPR002161">
    <property type="entry name" value="PdxT/SNO"/>
</dbReference>
<dbReference type="NCBIfam" id="TIGR03800">
    <property type="entry name" value="PLP_synth_Pdx2"/>
    <property type="match status" value="1"/>
</dbReference>
<dbReference type="SUPFAM" id="SSF52317">
    <property type="entry name" value="Class I glutamine amidotransferase-like"/>
    <property type="match status" value="1"/>
</dbReference>
<reference evidence="7" key="1">
    <citation type="submission" date="2018-05" db="EMBL/GenBank/DDBJ databases">
        <authorList>
            <person name="Lanie J.A."/>
            <person name="Ng W.-L."/>
            <person name="Kazmierczak K.M."/>
            <person name="Andrzejewski T.M."/>
            <person name="Davidsen T.M."/>
            <person name="Wayne K.J."/>
            <person name="Tettelin H."/>
            <person name="Glass J.I."/>
            <person name="Rusch D."/>
            <person name="Podicherti R."/>
            <person name="Tsui H.-C.T."/>
            <person name="Winkler M.E."/>
        </authorList>
    </citation>
    <scope>NUCLEOTIDE SEQUENCE</scope>
</reference>
<name>A0A382DHJ5_9ZZZZ</name>
<dbReference type="GO" id="GO:1903600">
    <property type="term" value="C:glutaminase complex"/>
    <property type="evidence" value="ECO:0007669"/>
    <property type="project" value="TreeGrafter"/>
</dbReference>
<sequence>VKVGVLALQGAFKLHVKALERLGVEALEVRSLENFDASEALIIPGGESTTMSFLLESSGIFDSLRERSTDGMPILGTCAGMILLSSKITDGRNDQKPLNLIDIEVRRNGYGRQIDSFETDLSIEGFDSSFRGVFIRAPLVEGVSE</sequence>
<evidence type="ECO:0000256" key="4">
    <source>
        <dbReference type="ARBA" id="ARBA00022962"/>
    </source>
</evidence>
<dbReference type="EC" id="3.5.1.2" evidence="2"/>
<feature type="non-terminal residue" evidence="7">
    <location>
        <position position="145"/>
    </location>
</feature>
<dbReference type="GO" id="GO:0005829">
    <property type="term" value="C:cytosol"/>
    <property type="evidence" value="ECO:0007669"/>
    <property type="project" value="TreeGrafter"/>
</dbReference>
<proteinExistence type="inferred from homology"/>
<evidence type="ECO:0000256" key="5">
    <source>
        <dbReference type="ARBA" id="ARBA00023239"/>
    </source>
</evidence>
<dbReference type="AlphaFoldDB" id="A0A382DHJ5"/>
<dbReference type="PROSITE" id="PS51130">
    <property type="entry name" value="PDXT_SNO_2"/>
    <property type="match status" value="1"/>
</dbReference>
<protein>
    <recommendedName>
        <fullName evidence="2">glutaminase</fullName>
        <ecNumber evidence="2">3.5.1.2</ecNumber>
    </recommendedName>
</protein>
<dbReference type="PROSITE" id="PS51274">
    <property type="entry name" value="GATASE_COBBQ"/>
    <property type="match status" value="1"/>
</dbReference>
<evidence type="ECO:0000256" key="1">
    <source>
        <dbReference type="ARBA" id="ARBA00008345"/>
    </source>
</evidence>
<dbReference type="PROSITE" id="PS01236">
    <property type="entry name" value="PDXT_SNO_1"/>
    <property type="match status" value="1"/>
</dbReference>
<dbReference type="PROSITE" id="PS51273">
    <property type="entry name" value="GATASE_TYPE_1"/>
    <property type="match status" value="1"/>
</dbReference>
<keyword evidence="4" id="KW-0315">Glutamine amidotransferase</keyword>
<evidence type="ECO:0000256" key="3">
    <source>
        <dbReference type="ARBA" id="ARBA00022801"/>
    </source>
</evidence>
<keyword evidence="5" id="KW-0456">Lyase</keyword>
<dbReference type="GO" id="GO:0008614">
    <property type="term" value="P:pyridoxine metabolic process"/>
    <property type="evidence" value="ECO:0007669"/>
    <property type="project" value="TreeGrafter"/>
</dbReference>
<dbReference type="InterPro" id="IPR021196">
    <property type="entry name" value="PdxT/SNO_CS"/>
</dbReference>
<dbReference type="Pfam" id="PF01174">
    <property type="entry name" value="SNO"/>
    <property type="match status" value="1"/>
</dbReference>
<accession>A0A382DHJ5</accession>
<dbReference type="GO" id="GO:0042823">
    <property type="term" value="P:pyridoxal phosphate biosynthetic process"/>
    <property type="evidence" value="ECO:0007669"/>
    <property type="project" value="InterPro"/>
</dbReference>
<dbReference type="InterPro" id="IPR029062">
    <property type="entry name" value="Class_I_gatase-like"/>
</dbReference>
<evidence type="ECO:0000256" key="6">
    <source>
        <dbReference type="ARBA" id="ARBA00049534"/>
    </source>
</evidence>